<accession>A0ABP7WZ42</accession>
<comment type="caution">
    <text evidence="2">The sequence shown here is derived from an EMBL/GenBank/DDBJ whole genome shotgun (WGS) entry which is preliminary data.</text>
</comment>
<proteinExistence type="predicted"/>
<evidence type="ECO:0000313" key="2">
    <source>
        <dbReference type="EMBL" id="GAA4099967.1"/>
    </source>
</evidence>
<gene>
    <name evidence="2" type="ORF">GCM10022214_76480</name>
</gene>
<evidence type="ECO:0008006" key="4">
    <source>
        <dbReference type="Google" id="ProtNLM"/>
    </source>
</evidence>
<name>A0ABP7WZ42_9ACTN</name>
<protein>
    <recommendedName>
        <fullName evidence="4">Transposase</fullName>
    </recommendedName>
</protein>
<organism evidence="2 3">
    <name type="scientific">Actinomadura miaoliensis</name>
    <dbReference type="NCBI Taxonomy" id="430685"/>
    <lineage>
        <taxon>Bacteria</taxon>
        <taxon>Bacillati</taxon>
        <taxon>Actinomycetota</taxon>
        <taxon>Actinomycetes</taxon>
        <taxon>Streptosporangiales</taxon>
        <taxon>Thermomonosporaceae</taxon>
        <taxon>Actinomadura</taxon>
    </lineage>
</organism>
<dbReference type="Gene3D" id="3.40.50.150">
    <property type="entry name" value="Vaccinia Virus protein VP39"/>
    <property type="match status" value="1"/>
</dbReference>
<feature type="region of interest" description="Disordered" evidence="1">
    <location>
        <begin position="59"/>
        <end position="101"/>
    </location>
</feature>
<keyword evidence="3" id="KW-1185">Reference proteome</keyword>
<dbReference type="InterPro" id="IPR029063">
    <property type="entry name" value="SAM-dependent_MTases_sf"/>
</dbReference>
<dbReference type="Proteomes" id="UP001500683">
    <property type="component" value="Unassembled WGS sequence"/>
</dbReference>
<dbReference type="EMBL" id="BAAAZG010000059">
    <property type="protein sequence ID" value="GAA4099967.1"/>
    <property type="molecule type" value="Genomic_DNA"/>
</dbReference>
<sequence>MLTGGPEGPVGHIEGDLRDPERLVEEAAAHLGLDRPVGVLLPNTLDRYPDVLRVTWLLPRPAPIPGPSPSTPAPPATGPSPPGPAHRPTPYYSGKHRRHGMSVQVDADAAGRLVRASAAVPGSAHDLTAAPRTHGIIAALTILVLHHVENPTYQE</sequence>
<evidence type="ECO:0000313" key="3">
    <source>
        <dbReference type="Proteomes" id="UP001500683"/>
    </source>
</evidence>
<reference evidence="3" key="1">
    <citation type="journal article" date="2019" name="Int. J. Syst. Evol. Microbiol.">
        <title>The Global Catalogue of Microorganisms (GCM) 10K type strain sequencing project: providing services to taxonomists for standard genome sequencing and annotation.</title>
        <authorList>
            <consortium name="The Broad Institute Genomics Platform"/>
            <consortium name="The Broad Institute Genome Sequencing Center for Infectious Disease"/>
            <person name="Wu L."/>
            <person name="Ma J."/>
        </authorList>
    </citation>
    <scope>NUCLEOTIDE SEQUENCE [LARGE SCALE GENOMIC DNA]</scope>
    <source>
        <strain evidence="3">JCM 16702</strain>
    </source>
</reference>
<feature type="compositionally biased region" description="Pro residues" evidence="1">
    <location>
        <begin position="60"/>
        <end position="87"/>
    </location>
</feature>
<evidence type="ECO:0000256" key="1">
    <source>
        <dbReference type="SAM" id="MobiDB-lite"/>
    </source>
</evidence>